<gene>
    <name evidence="2" type="primary">flgJ</name>
    <name evidence="2" type="ordered locus">HRM2_36980</name>
</gene>
<proteinExistence type="predicted"/>
<evidence type="ECO:0000313" key="3">
    <source>
        <dbReference type="Proteomes" id="UP000000442"/>
    </source>
</evidence>
<evidence type="ECO:0000259" key="1">
    <source>
        <dbReference type="Pfam" id="PF10135"/>
    </source>
</evidence>
<keyword evidence="3" id="KW-1185">Reference proteome</keyword>
<accession>C0QA38</accession>
<organism evidence="2 3">
    <name type="scientific">Desulforapulum autotrophicum (strain ATCC 43914 / DSM 3382 / VKM B-1955 / HRM2)</name>
    <name type="common">Desulfobacterium autotrophicum</name>
    <dbReference type="NCBI Taxonomy" id="177437"/>
    <lineage>
        <taxon>Bacteria</taxon>
        <taxon>Pseudomonadati</taxon>
        <taxon>Thermodesulfobacteriota</taxon>
        <taxon>Desulfobacteria</taxon>
        <taxon>Desulfobacterales</taxon>
        <taxon>Desulfobacteraceae</taxon>
        <taxon>Desulforapulum</taxon>
    </lineage>
</organism>
<dbReference type="RefSeq" id="WP_015905502.1">
    <property type="nucleotide sequence ID" value="NC_012108.1"/>
</dbReference>
<dbReference type="KEGG" id="dat:HRM2_36980"/>
<reference evidence="2 3" key="1">
    <citation type="journal article" date="2009" name="Environ. Microbiol.">
        <title>Genome sequence of Desulfobacterium autotrophicum HRM2, a marine sulfate reducer oxidizing organic carbon completely to carbon dioxide.</title>
        <authorList>
            <person name="Strittmatter A.W."/>
            <person name="Liesegang H."/>
            <person name="Rabus R."/>
            <person name="Decker I."/>
            <person name="Amann J."/>
            <person name="Andres S."/>
            <person name="Henne A."/>
            <person name="Fricke W.F."/>
            <person name="Martinez-Arias R."/>
            <person name="Bartels D."/>
            <person name="Goesmann A."/>
            <person name="Krause L."/>
            <person name="Puehler A."/>
            <person name="Klenk H.P."/>
            <person name="Richter M."/>
            <person name="Schuler M."/>
            <person name="Gloeckner F.O."/>
            <person name="Meyerdierks A."/>
            <person name="Gottschalk G."/>
            <person name="Amann R."/>
        </authorList>
    </citation>
    <scope>NUCLEOTIDE SEQUENCE [LARGE SCALE GENOMIC DNA]</scope>
    <source>
        <strain evidence="3">ATCC 43914 / DSM 3382 / HRM2</strain>
    </source>
</reference>
<dbReference type="HOGENOM" id="CLU_155700_0_4_7"/>
<dbReference type="Proteomes" id="UP000000442">
    <property type="component" value="Chromosome"/>
</dbReference>
<name>C0QA38_DESAH</name>
<feature type="domain" description="Flagellar protein FlgJ N-terminal" evidence="1">
    <location>
        <begin position="49"/>
        <end position="96"/>
    </location>
</feature>
<dbReference type="STRING" id="177437.HRM2_36980"/>
<protein>
    <submittedName>
        <fullName evidence="2">FlgJ</fullName>
    </submittedName>
</protein>
<dbReference type="AlphaFoldDB" id="C0QA38"/>
<sequence length="101" mass="11008">MDPINSMDLSLSTAKIDRAKANDPTNKDQKELTKACQGFEAIFFSTMVKSMRQTLPGDALFGKSQGVEIFESMYDQALVDRLAGSGRGVGIAEMLEASLDR</sequence>
<evidence type="ECO:0000313" key="2">
    <source>
        <dbReference type="EMBL" id="ACN16756.1"/>
    </source>
</evidence>
<dbReference type="eggNOG" id="COG3951">
    <property type="taxonomic scope" value="Bacteria"/>
</dbReference>
<dbReference type="Pfam" id="PF10135">
    <property type="entry name" value="Rod-binding"/>
    <property type="match status" value="1"/>
</dbReference>
<dbReference type="InterPro" id="IPR019301">
    <property type="entry name" value="Flagellar_prot_FlgJ_N"/>
</dbReference>
<dbReference type="OrthoDB" id="9796740at2"/>
<dbReference type="EMBL" id="CP001087">
    <property type="protein sequence ID" value="ACN16756.1"/>
    <property type="molecule type" value="Genomic_DNA"/>
</dbReference>